<name>A0A2N5GFF9_9BACI</name>
<dbReference type="AlphaFoldDB" id="A0A2N5GFF9"/>
<dbReference type="RefSeq" id="WP_101579675.1">
    <property type="nucleotide sequence ID" value="NZ_PGVA01000104.1"/>
</dbReference>
<comment type="caution">
    <text evidence="1">The sequence shown here is derived from an EMBL/GenBank/DDBJ whole genome shotgun (WGS) entry which is preliminary data.</text>
</comment>
<gene>
    <name evidence="1" type="ORF">CU635_23105</name>
</gene>
<reference evidence="1 2" key="1">
    <citation type="submission" date="2017-11" db="EMBL/GenBank/DDBJ databases">
        <title>Comparitive Functional Genomics of Dry Heat Resistant strains isolated from the Viking Spacecraft.</title>
        <authorList>
            <person name="Seuylemezian A."/>
            <person name="Cooper K."/>
            <person name="Vaishampayan P."/>
        </authorList>
    </citation>
    <scope>NUCLEOTIDE SEQUENCE [LARGE SCALE GENOMIC DNA]</scope>
    <source>
        <strain evidence="1 2">M4.6</strain>
    </source>
</reference>
<sequence length="99" mass="11555">MAVYISSLIYHFPDGFFEDGILIISNILKTKGSILSGNTVFYLEIAFQKHLMKNNNMFISKDLYKNYLFLLDELVLKGSCRSYYVREYLIKSKKISQAH</sequence>
<evidence type="ECO:0000313" key="1">
    <source>
        <dbReference type="EMBL" id="PLR79476.1"/>
    </source>
</evidence>
<protein>
    <submittedName>
        <fullName evidence="1">Uncharacterized protein</fullName>
    </submittedName>
</protein>
<dbReference type="Proteomes" id="UP000234951">
    <property type="component" value="Unassembled WGS sequence"/>
</dbReference>
<proteinExistence type="predicted"/>
<accession>A0A2N5GFF9</accession>
<evidence type="ECO:0000313" key="2">
    <source>
        <dbReference type="Proteomes" id="UP000234951"/>
    </source>
</evidence>
<dbReference type="EMBL" id="PGVA01000104">
    <property type="protein sequence ID" value="PLR79476.1"/>
    <property type="molecule type" value="Genomic_DNA"/>
</dbReference>
<organism evidence="1 2">
    <name type="scientific">Bacillus canaveralius</name>
    <dbReference type="NCBI Taxonomy" id="1403243"/>
    <lineage>
        <taxon>Bacteria</taxon>
        <taxon>Bacillati</taxon>
        <taxon>Bacillota</taxon>
        <taxon>Bacilli</taxon>
        <taxon>Bacillales</taxon>
        <taxon>Bacillaceae</taxon>
        <taxon>Bacillus</taxon>
    </lineage>
</organism>